<dbReference type="Proteomes" id="UP000591131">
    <property type="component" value="Unassembled WGS sequence"/>
</dbReference>
<evidence type="ECO:0000313" key="2">
    <source>
        <dbReference type="EMBL" id="KAF4652649.1"/>
    </source>
</evidence>
<dbReference type="Gene3D" id="2.40.70.10">
    <property type="entry name" value="Acid Proteases"/>
    <property type="match status" value="1"/>
</dbReference>
<dbReference type="Pfam" id="PF00026">
    <property type="entry name" value="Asp"/>
    <property type="match status" value="1"/>
</dbReference>
<accession>A0A7J6L1B7</accession>
<dbReference type="EMBL" id="JAAPAO010000899">
    <property type="protein sequence ID" value="KAF4652649.1"/>
    <property type="molecule type" value="Genomic_DNA"/>
</dbReference>
<evidence type="ECO:0000259" key="1">
    <source>
        <dbReference type="PROSITE" id="PS51767"/>
    </source>
</evidence>
<dbReference type="AlphaFoldDB" id="A0A7J6L1B7"/>
<proteinExistence type="predicted"/>
<gene>
    <name evidence="2" type="ORF">FOL47_010911</name>
</gene>
<keyword evidence="3" id="KW-1185">Reference proteome</keyword>
<feature type="non-terminal residue" evidence="2">
    <location>
        <position position="1"/>
    </location>
</feature>
<dbReference type="SUPFAM" id="SSF50630">
    <property type="entry name" value="Acid proteases"/>
    <property type="match status" value="1"/>
</dbReference>
<organism evidence="2 3">
    <name type="scientific">Perkinsus chesapeaki</name>
    <name type="common">Clam parasite</name>
    <name type="synonym">Perkinsus andrewsi</name>
    <dbReference type="NCBI Taxonomy" id="330153"/>
    <lineage>
        <taxon>Eukaryota</taxon>
        <taxon>Sar</taxon>
        <taxon>Alveolata</taxon>
        <taxon>Perkinsozoa</taxon>
        <taxon>Perkinsea</taxon>
        <taxon>Perkinsida</taxon>
        <taxon>Perkinsidae</taxon>
        <taxon>Perkinsus</taxon>
    </lineage>
</organism>
<protein>
    <recommendedName>
        <fullName evidence="1">Peptidase A1 domain-containing protein</fullName>
    </recommendedName>
</protein>
<comment type="caution">
    <text evidence="2">The sequence shown here is derived from an EMBL/GenBank/DDBJ whole genome shotgun (WGS) entry which is preliminary data.</text>
</comment>
<sequence>TNYTPEPAIAQLIDRLDRTESLISPIVVDDAKRGWTVPCEDVNKLATVHFQMRTAPSSPQTREIFLEPEDYTAYSDTQGNICRILFGALDPKISGTDTNSNYWIMGKPYFRTYYTEIFYDWKFGFARMPDDM</sequence>
<dbReference type="InterPro" id="IPR021109">
    <property type="entry name" value="Peptidase_aspartic_dom_sf"/>
</dbReference>
<evidence type="ECO:0000313" key="3">
    <source>
        <dbReference type="Proteomes" id="UP000591131"/>
    </source>
</evidence>
<name>A0A7J6L1B7_PERCH</name>
<dbReference type="InterPro" id="IPR033121">
    <property type="entry name" value="PEPTIDASE_A1"/>
</dbReference>
<reference evidence="2 3" key="1">
    <citation type="submission" date="2020-04" db="EMBL/GenBank/DDBJ databases">
        <title>Perkinsus chesapeaki whole genome sequence.</title>
        <authorList>
            <person name="Bogema D.R."/>
        </authorList>
    </citation>
    <scope>NUCLEOTIDE SEQUENCE [LARGE SCALE GENOMIC DNA]</scope>
    <source>
        <strain evidence="2">ATCC PRA-425</strain>
    </source>
</reference>
<feature type="domain" description="Peptidase A1" evidence="1">
    <location>
        <begin position="1"/>
        <end position="126"/>
    </location>
</feature>
<dbReference type="PROSITE" id="PS51767">
    <property type="entry name" value="PEPTIDASE_A1"/>
    <property type="match status" value="1"/>
</dbReference>